<dbReference type="PANTHER" id="PTHR15243">
    <property type="entry name" value="SERINE/THREONINE-PROTEIN KINASE 19"/>
    <property type="match status" value="1"/>
</dbReference>
<gene>
    <name evidence="2" type="ORF">VSP0166_LOCUS15241</name>
</gene>
<sequence length="325" mass="37221">MLMQYRKFSSVLPTKKDEVVYDPDSVQDDILFTDLEDIEDFPNDTQTALQIIRQQNKQRPCVILKTHLYYLVKDKTALERELMEQQYEGIIREYQLPDSSDSYYVFVEDVIEALSIAKEQYLTKIEQNLENPPEDQPIAKSSMHCGTLTGPPAIGYGLRALPFNKSLSEREKELLKEKEKKTVVFDDFAANFVPNYIGLTVSSEAMLKLMYPHTWLDKSYDDIRPLIHARAITVSIGAKNGVQGFQLACPGAEIVLAQIKRGRTEIIRTIKRTRYKEEYLAVLENKKLKNSSFPSSFHLKDLLGGDYVEQFETPTGTVIALPSHR</sequence>
<comment type="similarity">
    <text evidence="1">Belongs to the STK19 family.</text>
</comment>
<reference evidence="2" key="1">
    <citation type="submission" date="2021-01" db="EMBL/GenBank/DDBJ databases">
        <authorList>
            <person name="Corre E."/>
            <person name="Pelletier E."/>
            <person name="Niang G."/>
            <person name="Scheremetjew M."/>
            <person name="Finn R."/>
            <person name="Kale V."/>
            <person name="Holt S."/>
            <person name="Cochrane G."/>
            <person name="Meng A."/>
            <person name="Brown T."/>
            <person name="Cohen L."/>
        </authorList>
    </citation>
    <scope>NUCLEOTIDE SEQUENCE</scope>
    <source>
        <strain evidence="2">DIVA3 518/3/11/1/6</strain>
    </source>
</reference>
<evidence type="ECO:0000313" key="2">
    <source>
        <dbReference type="EMBL" id="CAE2235516.1"/>
    </source>
</evidence>
<name>A0A7S4IPB0_9EUKA</name>
<dbReference type="EMBL" id="HBKP01021793">
    <property type="protein sequence ID" value="CAE2235516.1"/>
    <property type="molecule type" value="Transcribed_RNA"/>
</dbReference>
<accession>A0A7S4IPB0</accession>
<evidence type="ECO:0000256" key="1">
    <source>
        <dbReference type="ARBA" id="ARBA00093458"/>
    </source>
</evidence>
<dbReference type="InterPro" id="IPR018865">
    <property type="entry name" value="STK19-like"/>
</dbReference>
<dbReference type="AlphaFoldDB" id="A0A7S4IPB0"/>
<dbReference type="Pfam" id="PF10494">
    <property type="entry name" value="Stk19"/>
    <property type="match status" value="1"/>
</dbReference>
<proteinExistence type="inferred from homology"/>
<protein>
    <submittedName>
        <fullName evidence="2">Uncharacterized protein</fullName>
    </submittedName>
</protein>
<organism evidence="2">
    <name type="scientific">Vannella robusta</name>
    <dbReference type="NCBI Taxonomy" id="1487602"/>
    <lineage>
        <taxon>Eukaryota</taxon>
        <taxon>Amoebozoa</taxon>
        <taxon>Discosea</taxon>
        <taxon>Flabellinia</taxon>
        <taxon>Vannellidae</taxon>
        <taxon>Vannella</taxon>
    </lineage>
</organism>
<dbReference type="PANTHER" id="PTHR15243:SF0">
    <property type="entry name" value="SERINE_THREONINE-PROTEIN KINASE 19"/>
    <property type="match status" value="1"/>
</dbReference>